<name>A0A4R6TSD8_9GAMM</name>
<evidence type="ECO:0000313" key="1">
    <source>
        <dbReference type="EMBL" id="TDQ36530.1"/>
    </source>
</evidence>
<dbReference type="InterPro" id="IPR009387">
    <property type="entry name" value="HigB-2"/>
</dbReference>
<comment type="caution">
    <text evidence="1">The sequence shown here is derived from an EMBL/GenBank/DDBJ whole genome shotgun (WGS) entry which is preliminary data.</text>
</comment>
<reference evidence="1 2" key="1">
    <citation type="submission" date="2019-03" db="EMBL/GenBank/DDBJ databases">
        <title>Genomic Encyclopedia of Type Strains, Phase IV (KMG-IV): sequencing the most valuable type-strain genomes for metagenomic binning, comparative biology and taxonomic classification.</title>
        <authorList>
            <person name="Goeker M."/>
        </authorList>
    </citation>
    <scope>NUCLEOTIDE SEQUENCE [LARGE SCALE GENOMIC DNA]</scope>
    <source>
        <strain evidence="1 2">DSM 28679</strain>
    </source>
</reference>
<dbReference type="EMBL" id="SNYK01000012">
    <property type="protein sequence ID" value="TDQ36530.1"/>
    <property type="molecule type" value="Genomic_DNA"/>
</dbReference>
<accession>A0A4R6TSD8</accession>
<gene>
    <name evidence="1" type="ORF">DFQ45_11277</name>
</gene>
<dbReference type="Pfam" id="PF06296">
    <property type="entry name" value="RelE"/>
    <property type="match status" value="1"/>
</dbReference>
<dbReference type="OrthoDB" id="197283at2"/>
<dbReference type="PIRSF" id="PIRSF039032">
    <property type="entry name" value="HigB-2"/>
    <property type="match status" value="1"/>
</dbReference>
<evidence type="ECO:0000313" key="2">
    <source>
        <dbReference type="Proteomes" id="UP000294575"/>
    </source>
</evidence>
<sequence>MNQAMEFVETSVFTRQIDELATDDELRVLQAELIGQPDKGSLIKGSGGLRKVRMATANAGKSGSIRVIYYWRHAQRIYLLLAYPKSQRDTLSASELDVLKALARQLKGEKP</sequence>
<dbReference type="AlphaFoldDB" id="A0A4R6TSD8"/>
<dbReference type="Proteomes" id="UP000294575">
    <property type="component" value="Unassembled WGS sequence"/>
</dbReference>
<protein>
    <submittedName>
        <fullName evidence="1">RelE toxin of RelEB toxin-antitoxin system</fullName>
    </submittedName>
</protein>
<proteinExistence type="predicted"/>
<organism evidence="1 2">
    <name type="scientific">Thiopseudomonas denitrificans</name>
    <dbReference type="NCBI Taxonomy" id="1501432"/>
    <lineage>
        <taxon>Bacteria</taxon>
        <taxon>Pseudomonadati</taxon>
        <taxon>Pseudomonadota</taxon>
        <taxon>Gammaproteobacteria</taxon>
        <taxon>Pseudomonadales</taxon>
        <taxon>Pseudomonadaceae</taxon>
        <taxon>Thiopseudomonas</taxon>
    </lineage>
</organism>
<keyword evidence="2" id="KW-1185">Reference proteome</keyword>